<evidence type="ECO:0000256" key="3">
    <source>
        <dbReference type="ARBA" id="ARBA00023163"/>
    </source>
</evidence>
<dbReference type="EMBL" id="NPCC01000009">
    <property type="protein sequence ID" value="PAE89249.1"/>
    <property type="molecule type" value="Genomic_DNA"/>
</dbReference>
<dbReference type="PANTHER" id="PTHR30146:SF109">
    <property type="entry name" value="HTH-TYPE TRANSCRIPTIONAL REGULATOR GALS"/>
    <property type="match status" value="1"/>
</dbReference>
<keyword evidence="1" id="KW-0805">Transcription regulation</keyword>
<accession>A0A268P173</accession>
<dbReference type="InterPro" id="IPR000843">
    <property type="entry name" value="HTH_LacI"/>
</dbReference>
<name>A0A268P173_SHOCL</name>
<evidence type="ECO:0000313" key="6">
    <source>
        <dbReference type="Proteomes" id="UP000216207"/>
    </source>
</evidence>
<dbReference type="Gene3D" id="1.10.260.40">
    <property type="entry name" value="lambda repressor-like DNA-binding domains"/>
    <property type="match status" value="1"/>
</dbReference>
<dbReference type="CDD" id="cd06267">
    <property type="entry name" value="PBP1_LacI_sugar_binding-like"/>
    <property type="match status" value="1"/>
</dbReference>
<dbReference type="InterPro" id="IPR028082">
    <property type="entry name" value="Peripla_BP_I"/>
</dbReference>
<evidence type="ECO:0000256" key="1">
    <source>
        <dbReference type="ARBA" id="ARBA00023015"/>
    </source>
</evidence>
<evidence type="ECO:0000313" key="5">
    <source>
        <dbReference type="EMBL" id="PAE89249.1"/>
    </source>
</evidence>
<dbReference type="PROSITE" id="PS50044">
    <property type="entry name" value="SIGMA54_3"/>
    <property type="match status" value="1"/>
</dbReference>
<evidence type="ECO:0000259" key="4">
    <source>
        <dbReference type="PROSITE" id="PS50932"/>
    </source>
</evidence>
<dbReference type="InterPro" id="IPR010982">
    <property type="entry name" value="Lambda_DNA-bd_dom_sf"/>
</dbReference>
<dbReference type="PROSITE" id="PS50932">
    <property type="entry name" value="HTH_LACI_2"/>
    <property type="match status" value="1"/>
</dbReference>
<dbReference type="Proteomes" id="UP000216207">
    <property type="component" value="Unassembled WGS sequence"/>
</dbReference>
<dbReference type="CDD" id="cd01392">
    <property type="entry name" value="HTH_LacI"/>
    <property type="match status" value="1"/>
</dbReference>
<dbReference type="GO" id="GO:0003700">
    <property type="term" value="F:DNA-binding transcription factor activity"/>
    <property type="evidence" value="ECO:0007669"/>
    <property type="project" value="TreeGrafter"/>
</dbReference>
<dbReference type="SUPFAM" id="SSF47413">
    <property type="entry name" value="lambda repressor-like DNA-binding domains"/>
    <property type="match status" value="1"/>
</dbReference>
<evidence type="ECO:0000256" key="2">
    <source>
        <dbReference type="ARBA" id="ARBA00023125"/>
    </source>
</evidence>
<keyword evidence="3" id="KW-0804">Transcription</keyword>
<sequence>MVTLKEIAEKAGVHPSVISKVVNGKPVSIRDDTRNRILALLKELNYQPNKAAQNLKKGSNRAIGMVVPDFFNTVYAEIIHGAENMAAQLEYTLFVYSLKQKELQDDYLPRSIKQQIDGILIASSDIDDSDVLALMDELPLVLVNRLSKGIDSYVVADDSGGAKKAVAHLLELGHTQIAHISGPLYTGTGLNRFQGYRAALNEKDIPFHPALMVEAPYSLVGGYNAMNELFKAPVQPTALFASNLLVAIGALKACNEHNIRVPDDLSIVTLHDAEIAAMMTPALTTVKLPLYEMGETAVKQLVSLIDGHYKKGTVVEGTELIRRGSTKKWKR</sequence>
<organism evidence="5 6">
    <name type="scientific">Shouchella clausii</name>
    <name type="common">Alkalihalobacillus clausii</name>
    <dbReference type="NCBI Taxonomy" id="79880"/>
    <lineage>
        <taxon>Bacteria</taxon>
        <taxon>Bacillati</taxon>
        <taxon>Bacillota</taxon>
        <taxon>Bacilli</taxon>
        <taxon>Bacillales</taxon>
        <taxon>Bacillaceae</taxon>
        <taxon>Shouchella</taxon>
    </lineage>
</organism>
<dbReference type="PANTHER" id="PTHR30146">
    <property type="entry name" value="LACI-RELATED TRANSCRIPTIONAL REPRESSOR"/>
    <property type="match status" value="1"/>
</dbReference>
<dbReference type="SMART" id="SM00354">
    <property type="entry name" value="HTH_LACI"/>
    <property type="match status" value="1"/>
</dbReference>
<proteinExistence type="predicted"/>
<dbReference type="Gene3D" id="3.40.50.2300">
    <property type="match status" value="2"/>
</dbReference>
<gene>
    <name evidence="5" type="ORF">CHH72_08130</name>
</gene>
<dbReference type="AlphaFoldDB" id="A0A268P173"/>
<reference evidence="5 6" key="1">
    <citation type="submission" date="2017-07" db="EMBL/GenBank/DDBJ databases">
        <title>Isolation and whole genome analysis of endospore-forming bacteria from heroin.</title>
        <authorList>
            <person name="Kalinowski J."/>
            <person name="Ahrens B."/>
            <person name="Al-Dilaimi A."/>
            <person name="Winkler A."/>
            <person name="Wibberg D."/>
            <person name="Schleenbecker U."/>
            <person name="Ruckert C."/>
            <person name="Wolfel R."/>
            <person name="Grass G."/>
        </authorList>
    </citation>
    <scope>NUCLEOTIDE SEQUENCE [LARGE SCALE GENOMIC DNA]</scope>
    <source>
        <strain evidence="5 6">7539</strain>
    </source>
</reference>
<dbReference type="SUPFAM" id="SSF53822">
    <property type="entry name" value="Periplasmic binding protein-like I"/>
    <property type="match status" value="1"/>
</dbReference>
<protein>
    <recommendedName>
        <fullName evidence="4">HTH lacI-type domain-containing protein</fullName>
    </recommendedName>
</protein>
<dbReference type="GO" id="GO:0000976">
    <property type="term" value="F:transcription cis-regulatory region binding"/>
    <property type="evidence" value="ECO:0007669"/>
    <property type="project" value="TreeGrafter"/>
</dbReference>
<feature type="domain" description="HTH lacI-type" evidence="4">
    <location>
        <begin position="2"/>
        <end position="57"/>
    </location>
</feature>
<dbReference type="Pfam" id="PF00356">
    <property type="entry name" value="LacI"/>
    <property type="match status" value="1"/>
</dbReference>
<keyword evidence="2" id="KW-0238">DNA-binding</keyword>
<comment type="caution">
    <text evidence="5">The sequence shown here is derived from an EMBL/GenBank/DDBJ whole genome shotgun (WGS) entry which is preliminary data.</text>
</comment>
<dbReference type="Pfam" id="PF13377">
    <property type="entry name" value="Peripla_BP_3"/>
    <property type="match status" value="1"/>
</dbReference>
<dbReference type="InterPro" id="IPR046335">
    <property type="entry name" value="LacI/GalR-like_sensor"/>
</dbReference>